<keyword evidence="1" id="KW-0175">Coiled coil</keyword>
<dbReference type="GO" id="GO:0070206">
    <property type="term" value="P:protein trimerization"/>
    <property type="evidence" value="ECO:0007669"/>
    <property type="project" value="InterPro"/>
</dbReference>
<keyword evidence="1" id="KW-0132">Cell division</keyword>
<feature type="repeat" description="TPR" evidence="2">
    <location>
        <begin position="216"/>
        <end position="249"/>
    </location>
</feature>
<keyword evidence="1" id="KW-0574">Periplasm</keyword>
<dbReference type="Gene3D" id="1.25.40.10">
    <property type="entry name" value="Tetratricopeptide repeat domain"/>
    <property type="match status" value="1"/>
</dbReference>
<dbReference type="GO" id="GO:0043093">
    <property type="term" value="P:FtsZ-dependent cytokinesis"/>
    <property type="evidence" value="ECO:0007669"/>
    <property type="project" value="UniProtKB-UniRule"/>
</dbReference>
<feature type="coiled-coil region" evidence="1">
    <location>
        <begin position="55"/>
        <end position="117"/>
    </location>
</feature>
<dbReference type="InterPro" id="IPR034706">
    <property type="entry name" value="CpoB"/>
</dbReference>
<evidence type="ECO:0000313" key="4">
    <source>
        <dbReference type="EMBL" id="QIA65596.1"/>
    </source>
</evidence>
<dbReference type="EMBL" id="CP047476">
    <property type="protein sequence ID" value="QIA65596.1"/>
    <property type="molecule type" value="Genomic_DNA"/>
</dbReference>
<dbReference type="GO" id="GO:0030288">
    <property type="term" value="C:outer membrane-bounded periplasmic space"/>
    <property type="evidence" value="ECO:0007669"/>
    <property type="project" value="UniProtKB-UniRule"/>
</dbReference>
<feature type="domain" description="YbgF trimerisation" evidence="3">
    <location>
        <begin position="53"/>
        <end position="118"/>
    </location>
</feature>
<dbReference type="PROSITE" id="PS50005">
    <property type="entry name" value="TPR"/>
    <property type="match status" value="2"/>
</dbReference>
<keyword evidence="1" id="KW-0732">Signal</keyword>
<dbReference type="InterPro" id="IPR014162">
    <property type="entry name" value="CpoB_C"/>
</dbReference>
<dbReference type="InterPro" id="IPR019734">
    <property type="entry name" value="TPR_rpt"/>
</dbReference>
<dbReference type="Proteomes" id="UP000464262">
    <property type="component" value="Chromosome 2"/>
</dbReference>
<keyword evidence="2" id="KW-0802">TPR repeat</keyword>
<evidence type="ECO:0000313" key="5">
    <source>
        <dbReference type="Proteomes" id="UP000464262"/>
    </source>
</evidence>
<proteinExistence type="inferred from homology"/>
<dbReference type="Pfam" id="PF13432">
    <property type="entry name" value="TPR_16"/>
    <property type="match status" value="1"/>
</dbReference>
<dbReference type="SMART" id="SM00028">
    <property type="entry name" value="TPR"/>
    <property type="match status" value="2"/>
</dbReference>
<evidence type="ECO:0000256" key="1">
    <source>
        <dbReference type="HAMAP-Rule" id="MF_02066"/>
    </source>
</evidence>
<feature type="signal peptide" evidence="1">
    <location>
        <begin position="1"/>
        <end position="28"/>
    </location>
</feature>
<sequence length="260" mass="28809" precursor="true">MLAKRIITTGRVFTLSGLALALSGTVFANPAPVADLNSSSSNTTRAVSSAPESDVERLERMLENRNRTQARMQLQMDDMALEISELRGLLEQNSYELQQMLQRQRELYVELDKVRNQAPVAVIPDEAPEAPKGGKASSNAGEQEAYQAAVDLVLKQRDYGAAIIAFQEFQENYPDSTYSANAHYWLGQLYFAKKQDKEAVKSFAAVVAYEDSNKRSDALLKLGDIASRNNNADAANKYYQQVISEHPNSASANLAQQRIK</sequence>
<dbReference type="RefSeq" id="WP_164650496.1">
    <property type="nucleotide sequence ID" value="NZ_CP047476.1"/>
</dbReference>
<dbReference type="NCBIfam" id="TIGR02795">
    <property type="entry name" value="tol_pal_ybgF"/>
    <property type="match status" value="1"/>
</dbReference>
<dbReference type="SUPFAM" id="SSF48452">
    <property type="entry name" value="TPR-like"/>
    <property type="match status" value="1"/>
</dbReference>
<comment type="function">
    <text evidence="1">Mediates coordination of peptidoglycan synthesis and outer membrane constriction during cell division.</text>
</comment>
<keyword evidence="1" id="KW-0131">Cell cycle</keyword>
<evidence type="ECO:0000256" key="2">
    <source>
        <dbReference type="PROSITE-ProRule" id="PRU00339"/>
    </source>
</evidence>
<protein>
    <recommendedName>
        <fullName evidence="1">Cell division coordinator CpoB</fullName>
    </recommendedName>
</protein>
<reference evidence="4 5" key="1">
    <citation type="submission" date="2020-01" db="EMBL/GenBank/DDBJ databases">
        <title>Whole genome and functional gene identification of agarase of Vibrio HN897.</title>
        <authorList>
            <person name="Liu Y."/>
            <person name="Zhao Z."/>
        </authorList>
    </citation>
    <scope>NUCLEOTIDE SEQUENCE [LARGE SCALE GENOMIC DNA]</scope>
    <source>
        <strain evidence="4 5">HN897</strain>
    </source>
</reference>
<dbReference type="KEGG" id="vas:GT360_18890"/>
<dbReference type="Pfam" id="PF13174">
    <property type="entry name" value="TPR_6"/>
    <property type="match status" value="1"/>
</dbReference>
<comment type="similarity">
    <text evidence="1">Belongs to the CpoB family.</text>
</comment>
<dbReference type="InterPro" id="IPR011990">
    <property type="entry name" value="TPR-like_helical_dom_sf"/>
</dbReference>
<organism evidence="4 5">
    <name type="scientific">Vibrio astriarenae</name>
    <dbReference type="NCBI Taxonomy" id="1481923"/>
    <lineage>
        <taxon>Bacteria</taxon>
        <taxon>Pseudomonadati</taxon>
        <taxon>Pseudomonadota</taxon>
        <taxon>Gammaproteobacteria</taxon>
        <taxon>Vibrionales</taxon>
        <taxon>Vibrionaceae</taxon>
        <taxon>Vibrio</taxon>
    </lineage>
</organism>
<evidence type="ECO:0000259" key="3">
    <source>
        <dbReference type="Pfam" id="PF16331"/>
    </source>
</evidence>
<keyword evidence="5" id="KW-1185">Reference proteome</keyword>
<comment type="subcellular location">
    <subcellularLocation>
        <location evidence="1">Periplasm</location>
    </subcellularLocation>
</comment>
<accession>A0A7Z2YFN8</accession>
<dbReference type="AlphaFoldDB" id="A0A7Z2YFN8"/>
<dbReference type="InterPro" id="IPR032519">
    <property type="entry name" value="YbgF_tri"/>
</dbReference>
<gene>
    <name evidence="4" type="primary">ybgF</name>
    <name evidence="1" type="synonym">cpoB</name>
    <name evidence="4" type="ORF">GT360_18890</name>
</gene>
<dbReference type="Pfam" id="PF16331">
    <property type="entry name" value="TolA_bind_tri"/>
    <property type="match status" value="1"/>
</dbReference>
<name>A0A7Z2YFN8_9VIBR</name>
<feature type="repeat" description="TPR" evidence="2">
    <location>
        <begin position="180"/>
        <end position="213"/>
    </location>
</feature>
<dbReference type="Gene3D" id="1.20.5.110">
    <property type="match status" value="1"/>
</dbReference>
<dbReference type="HAMAP" id="MF_02066">
    <property type="entry name" value="CpoB"/>
    <property type="match status" value="1"/>
</dbReference>
<feature type="chain" id="PRO_5031653075" description="Cell division coordinator CpoB" evidence="1">
    <location>
        <begin position="29"/>
        <end position="260"/>
    </location>
</feature>